<dbReference type="PANTHER" id="PTHR48078:SF19">
    <property type="entry name" value="ACT DOMAIN-CONTAINING PROTEIN"/>
    <property type="match status" value="1"/>
</dbReference>
<keyword evidence="4" id="KW-0456">Lyase</keyword>
<dbReference type="InterPro" id="IPR050147">
    <property type="entry name" value="Ser/Thr_Dehydratase"/>
</dbReference>
<dbReference type="AlphaFoldDB" id="A0AAV2T7P9"/>
<dbReference type="Pfam" id="PF00291">
    <property type="entry name" value="PALP"/>
    <property type="match status" value="1"/>
</dbReference>
<evidence type="ECO:0000256" key="1">
    <source>
        <dbReference type="ARBA" id="ARBA00001933"/>
    </source>
</evidence>
<accession>A0AAV2T7P9</accession>
<dbReference type="SUPFAM" id="SSF53686">
    <property type="entry name" value="Tryptophan synthase beta subunit-like PLP-dependent enzymes"/>
    <property type="match status" value="1"/>
</dbReference>
<proteinExistence type="inferred from homology"/>
<evidence type="ECO:0000256" key="4">
    <source>
        <dbReference type="ARBA" id="ARBA00023239"/>
    </source>
</evidence>
<evidence type="ECO:0000313" key="8">
    <source>
        <dbReference type="EMBL" id="CAL5132435.1"/>
    </source>
</evidence>
<gene>
    <name evidence="8" type="ORF">CDAUBV1_LOCUS5263</name>
</gene>
<dbReference type="CDD" id="cd04886">
    <property type="entry name" value="ACT_ThrD-II-like"/>
    <property type="match status" value="1"/>
</dbReference>
<dbReference type="EMBL" id="CAXLJL010000123">
    <property type="protein sequence ID" value="CAL5132435.1"/>
    <property type="molecule type" value="Genomic_DNA"/>
</dbReference>
<sequence length="460" mass="48874">MAETIPNGSALDEVVDVPTAAPGSITKPEKKLITDVPIPPPDDPDIFDPACDPAHPVRVGYQEILDAQKRIEGGIIRTQCKKSSLSKAFGMNVYLKLDFQQVTGSFKERGARNLLLQLSEEQRRTGIIASSAGNHAQAVAYHGVELGIPVTVVMPKTAPLVKVENCKNLGAKVLLVGEDMGEAKLYALKLAKINNLLYVNGFDHPQIIAGQGTVGIEILEQVPNVDAVVVPVGGGGFLAGVATIVKALRPTVQVIGAETNRCAAFAASFAAKKPVYTRCEPTIAEGLAVPLVGCNSLCTSLGLVDKMVSVDEAYVHRAIVQLLEVEKFVVEGAGATSLAAIMAGLLPELKGKTVVPILSGGNIDTTVLGHVIERGLAFEGRLCTFTVVVSDRPGAIAKLCDLLGKLGVSIKDIFHERAFLVSSVYSCRIRCVAETKGHDHAELLKRTLEHAYSEVSWGSY</sequence>
<dbReference type="GO" id="GO:0004794">
    <property type="term" value="F:threonine deaminase activity"/>
    <property type="evidence" value="ECO:0007669"/>
    <property type="project" value="TreeGrafter"/>
</dbReference>
<evidence type="ECO:0000256" key="3">
    <source>
        <dbReference type="ARBA" id="ARBA00022898"/>
    </source>
</evidence>
<evidence type="ECO:0000259" key="7">
    <source>
        <dbReference type="Pfam" id="PF00291"/>
    </source>
</evidence>
<organism evidence="8 9">
    <name type="scientific">Calicophoron daubneyi</name>
    <name type="common">Rumen fluke</name>
    <name type="synonym">Paramphistomum daubneyi</name>
    <dbReference type="NCBI Taxonomy" id="300641"/>
    <lineage>
        <taxon>Eukaryota</taxon>
        <taxon>Metazoa</taxon>
        <taxon>Spiralia</taxon>
        <taxon>Lophotrochozoa</taxon>
        <taxon>Platyhelminthes</taxon>
        <taxon>Trematoda</taxon>
        <taxon>Digenea</taxon>
        <taxon>Plagiorchiida</taxon>
        <taxon>Pronocephalata</taxon>
        <taxon>Paramphistomoidea</taxon>
        <taxon>Paramphistomidae</taxon>
        <taxon>Calicophoron</taxon>
    </lineage>
</organism>
<comment type="similarity">
    <text evidence="2">Belongs to the serine/threonine dehydratase family.</text>
</comment>
<dbReference type="InterPro" id="IPR036052">
    <property type="entry name" value="TrpB-like_PALP_sf"/>
</dbReference>
<evidence type="ECO:0000256" key="6">
    <source>
        <dbReference type="ARBA" id="ARBA00042605"/>
    </source>
</evidence>
<feature type="domain" description="Tryptophan synthase beta chain-like PALP" evidence="7">
    <location>
        <begin position="72"/>
        <end position="360"/>
    </location>
</feature>
<keyword evidence="3" id="KW-0663">Pyridoxal phosphate</keyword>
<name>A0AAV2T7P9_CALDB</name>
<comment type="caution">
    <text evidence="8">The sequence shown here is derived from an EMBL/GenBank/DDBJ whole genome shotgun (WGS) entry which is preliminary data.</text>
</comment>
<evidence type="ECO:0000313" key="9">
    <source>
        <dbReference type="Proteomes" id="UP001497525"/>
    </source>
</evidence>
<dbReference type="GO" id="GO:0006567">
    <property type="term" value="P:L-threonine catabolic process"/>
    <property type="evidence" value="ECO:0007669"/>
    <property type="project" value="TreeGrafter"/>
</dbReference>
<dbReference type="GO" id="GO:0003941">
    <property type="term" value="F:L-serine ammonia-lyase activity"/>
    <property type="evidence" value="ECO:0007669"/>
    <property type="project" value="TreeGrafter"/>
</dbReference>
<dbReference type="FunFam" id="3.40.50.1100:FF:000007">
    <property type="entry name" value="L-threonine dehydratase catabolic TdcB"/>
    <property type="match status" value="1"/>
</dbReference>
<evidence type="ECO:0000256" key="2">
    <source>
        <dbReference type="ARBA" id="ARBA00010869"/>
    </source>
</evidence>
<dbReference type="Gene3D" id="3.40.50.1100">
    <property type="match status" value="2"/>
</dbReference>
<protein>
    <recommendedName>
        <fullName evidence="5">L-serine deaminase</fullName>
    </recommendedName>
    <alternativeName>
        <fullName evidence="6">L-threonine dehydratase</fullName>
    </alternativeName>
</protein>
<evidence type="ECO:0000256" key="5">
    <source>
        <dbReference type="ARBA" id="ARBA00041766"/>
    </source>
</evidence>
<reference evidence="8" key="1">
    <citation type="submission" date="2024-06" db="EMBL/GenBank/DDBJ databases">
        <authorList>
            <person name="Liu X."/>
            <person name="Lenzi L."/>
            <person name="Haldenby T S."/>
            <person name="Uol C."/>
        </authorList>
    </citation>
    <scope>NUCLEOTIDE SEQUENCE</scope>
</reference>
<dbReference type="InterPro" id="IPR044561">
    <property type="entry name" value="ACT_ThrD-II-like"/>
</dbReference>
<dbReference type="Proteomes" id="UP001497525">
    <property type="component" value="Unassembled WGS sequence"/>
</dbReference>
<dbReference type="GO" id="GO:0006565">
    <property type="term" value="P:L-serine catabolic process"/>
    <property type="evidence" value="ECO:0007669"/>
    <property type="project" value="TreeGrafter"/>
</dbReference>
<comment type="cofactor">
    <cofactor evidence="1">
        <name>pyridoxal 5'-phosphate</name>
        <dbReference type="ChEBI" id="CHEBI:597326"/>
    </cofactor>
</comment>
<dbReference type="CDD" id="cd01562">
    <property type="entry name" value="Thr-dehyd"/>
    <property type="match status" value="1"/>
</dbReference>
<dbReference type="PANTHER" id="PTHR48078">
    <property type="entry name" value="THREONINE DEHYDRATASE, MITOCHONDRIAL-RELATED"/>
    <property type="match status" value="1"/>
</dbReference>
<dbReference type="GO" id="GO:0009097">
    <property type="term" value="P:isoleucine biosynthetic process"/>
    <property type="evidence" value="ECO:0007669"/>
    <property type="project" value="TreeGrafter"/>
</dbReference>
<dbReference type="InterPro" id="IPR001926">
    <property type="entry name" value="TrpB-like_PALP"/>
</dbReference>